<evidence type="ECO:0000313" key="2">
    <source>
        <dbReference type="EMBL" id="CAL1141703.1"/>
    </source>
</evidence>
<dbReference type="EMBL" id="CAMXCT030001255">
    <property type="protein sequence ID" value="CAL4775640.1"/>
    <property type="molecule type" value="Genomic_DNA"/>
</dbReference>
<evidence type="ECO:0000313" key="3">
    <source>
        <dbReference type="Proteomes" id="UP001152797"/>
    </source>
</evidence>
<comment type="caution">
    <text evidence="1">The sequence shown here is derived from an EMBL/GenBank/DDBJ whole genome shotgun (WGS) entry which is preliminary data.</text>
</comment>
<reference evidence="2" key="2">
    <citation type="submission" date="2024-04" db="EMBL/GenBank/DDBJ databases">
        <authorList>
            <person name="Chen Y."/>
            <person name="Shah S."/>
            <person name="Dougan E. K."/>
            <person name="Thang M."/>
            <person name="Chan C."/>
        </authorList>
    </citation>
    <scope>NUCLEOTIDE SEQUENCE [LARGE SCALE GENOMIC DNA]</scope>
</reference>
<protein>
    <submittedName>
        <fullName evidence="1">Uncharacterized protein</fullName>
    </submittedName>
</protein>
<proteinExistence type="predicted"/>
<dbReference type="Proteomes" id="UP001152797">
    <property type="component" value="Unassembled WGS sequence"/>
</dbReference>
<accession>A0A9P1CCS0</accession>
<keyword evidence="3" id="KW-1185">Reference proteome</keyword>
<reference evidence="1" key="1">
    <citation type="submission" date="2022-10" db="EMBL/GenBank/DDBJ databases">
        <authorList>
            <person name="Chen Y."/>
            <person name="Dougan E. K."/>
            <person name="Chan C."/>
            <person name="Rhodes N."/>
            <person name="Thang M."/>
        </authorList>
    </citation>
    <scope>NUCLEOTIDE SEQUENCE</scope>
</reference>
<evidence type="ECO:0000313" key="1">
    <source>
        <dbReference type="EMBL" id="CAI3988328.1"/>
    </source>
</evidence>
<dbReference type="AlphaFoldDB" id="A0A9P1CCS0"/>
<dbReference type="EMBL" id="CAMXCT020001255">
    <property type="protein sequence ID" value="CAL1141703.1"/>
    <property type="molecule type" value="Genomic_DNA"/>
</dbReference>
<name>A0A9P1CCS0_9DINO</name>
<organism evidence="1">
    <name type="scientific">Cladocopium goreaui</name>
    <dbReference type="NCBI Taxonomy" id="2562237"/>
    <lineage>
        <taxon>Eukaryota</taxon>
        <taxon>Sar</taxon>
        <taxon>Alveolata</taxon>
        <taxon>Dinophyceae</taxon>
        <taxon>Suessiales</taxon>
        <taxon>Symbiodiniaceae</taxon>
        <taxon>Cladocopium</taxon>
    </lineage>
</organism>
<dbReference type="EMBL" id="CAMXCT010001255">
    <property type="protein sequence ID" value="CAI3988328.1"/>
    <property type="molecule type" value="Genomic_DNA"/>
</dbReference>
<sequence length="143" mass="15699">MSVLERDKGHAQVEQGTQQLAQKRMEFVQELATRQAPVALAAGLLQGFRLDGLLGVPAMVSDLLAGRDYWRLSPAQRVAAQRRLCLGARASLARSSVAEAHSIEDQDTYQNLLQLQKLEAILIYLGKVSKYLKVRSSGSFFGG</sequence>
<gene>
    <name evidence="1" type="ORF">C1SCF055_LOCUS15520</name>
</gene>